<evidence type="ECO:0000259" key="2">
    <source>
        <dbReference type="Pfam" id="PF01266"/>
    </source>
</evidence>
<keyword evidence="4" id="KW-1185">Reference proteome</keyword>
<name>A0A411YEK1_9ACTN</name>
<dbReference type="InterPro" id="IPR036188">
    <property type="entry name" value="FAD/NAD-bd_sf"/>
</dbReference>
<accession>A0A411YEK1</accession>
<dbReference type="SUPFAM" id="SSF51905">
    <property type="entry name" value="FAD/NAD(P)-binding domain"/>
    <property type="match status" value="1"/>
</dbReference>
<dbReference type="Pfam" id="PF01266">
    <property type="entry name" value="DAO"/>
    <property type="match status" value="1"/>
</dbReference>
<dbReference type="GO" id="GO:0016491">
    <property type="term" value="F:oxidoreductase activity"/>
    <property type="evidence" value="ECO:0007669"/>
    <property type="project" value="UniProtKB-KW"/>
</dbReference>
<dbReference type="SUPFAM" id="SSF54373">
    <property type="entry name" value="FAD-linked reductases, C-terminal domain"/>
    <property type="match status" value="1"/>
</dbReference>
<dbReference type="EMBL" id="CP036402">
    <property type="protein sequence ID" value="QBI19683.1"/>
    <property type="molecule type" value="Genomic_DNA"/>
</dbReference>
<dbReference type="Gene3D" id="3.30.9.10">
    <property type="entry name" value="D-Amino Acid Oxidase, subunit A, domain 2"/>
    <property type="match status" value="1"/>
</dbReference>
<dbReference type="InterPro" id="IPR006076">
    <property type="entry name" value="FAD-dep_OxRdtase"/>
</dbReference>
<reference evidence="3 4" key="1">
    <citation type="submission" date="2019-01" db="EMBL/GenBank/DDBJ databases">
        <title>Egibacter rhizosphaerae EGI 80759T.</title>
        <authorList>
            <person name="Chen D.-D."/>
            <person name="Tian Y."/>
            <person name="Jiao J.-Y."/>
            <person name="Zhang X.-T."/>
            <person name="Zhang Y.-G."/>
            <person name="Zhang Y."/>
            <person name="Xiao M."/>
            <person name="Shu W.-S."/>
            <person name="Li W.-J."/>
        </authorList>
    </citation>
    <scope>NUCLEOTIDE SEQUENCE [LARGE SCALE GENOMIC DNA]</scope>
    <source>
        <strain evidence="3 4">EGI 80759</strain>
    </source>
</reference>
<evidence type="ECO:0000256" key="1">
    <source>
        <dbReference type="ARBA" id="ARBA00023002"/>
    </source>
</evidence>
<dbReference type="OrthoDB" id="9806257at2"/>
<sequence length="424" mass="45721">MSGAGPAHRWPQPQHVGVIGAGVVGLSTAWFLQEQGLRVSVLERRSVAAGPSWGNAGLLTPSFSTPLPEPGILRYGARAVLDPSSPVSIPITADPRLWRFLAAFARHTSPRRWRLGVRALVPLNRQALAAFDRLATGGVRVGAREAEPFLACFRDLEEREEVLAKFAREQALGQEIDFELLEGHEARALEPMLSDEVGAAIRLHRQLQIDTPEFVHALADAVTARGGELCEGVDVTGIRHRGRTSLDVTTHRGETQPFDAVVLAGGVGSTDLARPFGVRQPIQAGRGYSFSVPAERPPSGPIHLPTQRVVCTPMRDRLRVSGMMEFRRPDAPLDHRRVNAIADAARPMLTGLDLDARSDEWVGARPVTPDGLPLIGPTRSPRVLVAAGHGMWGLLLGPVTGQLVAESIATGIAPPELTPFDPLR</sequence>
<evidence type="ECO:0000313" key="4">
    <source>
        <dbReference type="Proteomes" id="UP000291469"/>
    </source>
</evidence>
<dbReference type="AlphaFoldDB" id="A0A411YEK1"/>
<keyword evidence="1" id="KW-0560">Oxidoreductase</keyword>
<dbReference type="Proteomes" id="UP000291469">
    <property type="component" value="Chromosome"/>
</dbReference>
<proteinExistence type="predicted"/>
<evidence type="ECO:0000313" key="3">
    <source>
        <dbReference type="EMBL" id="QBI19683.1"/>
    </source>
</evidence>
<organism evidence="3 4">
    <name type="scientific">Egibacter rhizosphaerae</name>
    <dbReference type="NCBI Taxonomy" id="1670831"/>
    <lineage>
        <taxon>Bacteria</taxon>
        <taxon>Bacillati</taxon>
        <taxon>Actinomycetota</taxon>
        <taxon>Nitriliruptoria</taxon>
        <taxon>Egibacterales</taxon>
        <taxon>Egibacteraceae</taxon>
        <taxon>Egibacter</taxon>
    </lineage>
</organism>
<gene>
    <name evidence="3" type="ORF">ER308_09065</name>
</gene>
<dbReference type="GO" id="GO:0005737">
    <property type="term" value="C:cytoplasm"/>
    <property type="evidence" value="ECO:0007669"/>
    <property type="project" value="TreeGrafter"/>
</dbReference>
<dbReference type="Gene3D" id="3.50.50.60">
    <property type="entry name" value="FAD/NAD(P)-binding domain"/>
    <property type="match status" value="2"/>
</dbReference>
<dbReference type="RefSeq" id="WP_131154680.1">
    <property type="nucleotide sequence ID" value="NZ_CP036402.1"/>
</dbReference>
<dbReference type="PANTHER" id="PTHR13847">
    <property type="entry name" value="SARCOSINE DEHYDROGENASE-RELATED"/>
    <property type="match status" value="1"/>
</dbReference>
<feature type="domain" description="FAD dependent oxidoreductase" evidence="2">
    <location>
        <begin position="16"/>
        <end position="406"/>
    </location>
</feature>
<protein>
    <submittedName>
        <fullName evidence="3">FAD-dependent oxidoreductase</fullName>
    </submittedName>
</protein>
<dbReference type="KEGG" id="erz:ER308_09065"/>
<dbReference type="PANTHER" id="PTHR13847:SF289">
    <property type="entry name" value="GLYCINE OXIDASE"/>
    <property type="match status" value="1"/>
</dbReference>